<evidence type="ECO:0000256" key="8">
    <source>
        <dbReference type="ARBA" id="ARBA00023274"/>
    </source>
</evidence>
<dbReference type="InterPro" id="IPR028364">
    <property type="entry name" value="Ribosomal_uL1/biogenesis"/>
</dbReference>
<dbReference type="InterPro" id="IPR023674">
    <property type="entry name" value="Ribosomal_uL1-like"/>
</dbReference>
<dbReference type="InterPro" id="IPR016095">
    <property type="entry name" value="Ribosomal_uL1_3-a/b-sand"/>
</dbReference>
<dbReference type="InterPro" id="IPR023669">
    <property type="entry name" value="Ribosomal_uL1_arc"/>
</dbReference>
<evidence type="ECO:0000256" key="1">
    <source>
        <dbReference type="ARBA" id="ARBA00010531"/>
    </source>
</evidence>
<evidence type="ECO:0000256" key="3">
    <source>
        <dbReference type="ARBA" id="ARBA00022555"/>
    </source>
</evidence>
<dbReference type="SUPFAM" id="SSF56808">
    <property type="entry name" value="Ribosomal protein L1"/>
    <property type="match status" value="1"/>
</dbReference>
<comment type="function">
    <text evidence="10">Protein L1 is also a translational repressor protein, it controls the translation of its operon by binding to its mRNA.</text>
</comment>
<keyword evidence="5 10" id="KW-0810">Translation regulation</keyword>
<keyword evidence="7 10" id="KW-0689">Ribosomal protein</keyword>
<comment type="similarity">
    <text evidence="1 10">Belongs to the universal ribosomal protein uL1 family.</text>
</comment>
<keyword evidence="3 10" id="KW-0820">tRNA-binding</keyword>
<dbReference type="RefSeq" id="WP_316966735.1">
    <property type="nucleotide sequence ID" value="NZ_JARFPK010000024.1"/>
</dbReference>
<protein>
    <recommendedName>
        <fullName evidence="10">Large ribosomal subunit protein uL1</fullName>
    </recommendedName>
</protein>
<dbReference type="PIRSF" id="PIRSF002155">
    <property type="entry name" value="Ribosomal_L1"/>
    <property type="match status" value="1"/>
</dbReference>
<proteinExistence type="inferred from homology"/>
<comment type="subunit">
    <text evidence="10">Part of the 50S ribosomal subunit.</text>
</comment>
<evidence type="ECO:0000313" key="12">
    <source>
        <dbReference type="Proteomes" id="UP001220010"/>
    </source>
</evidence>
<evidence type="ECO:0000256" key="5">
    <source>
        <dbReference type="ARBA" id="ARBA00022845"/>
    </source>
</evidence>
<keyword evidence="2 10" id="KW-0678">Repressor</keyword>
<dbReference type="PANTHER" id="PTHR36427">
    <property type="entry name" value="54S RIBOSOMAL PROTEIN L1, MITOCHONDRIAL"/>
    <property type="match status" value="1"/>
</dbReference>
<dbReference type="EMBL" id="JARFPK010000024">
    <property type="protein sequence ID" value="MDF0590989.1"/>
    <property type="molecule type" value="Genomic_DNA"/>
</dbReference>
<keyword evidence="4 10" id="KW-0699">rRNA-binding</keyword>
<dbReference type="NCBIfam" id="NF003244">
    <property type="entry name" value="PRK04203.1"/>
    <property type="match status" value="1"/>
</dbReference>
<dbReference type="GO" id="GO:0005840">
    <property type="term" value="C:ribosome"/>
    <property type="evidence" value="ECO:0007669"/>
    <property type="project" value="UniProtKB-KW"/>
</dbReference>
<name>A0ABT5X8G4_9EURY</name>
<dbReference type="InterPro" id="IPR002143">
    <property type="entry name" value="Ribosomal_uL1"/>
</dbReference>
<reference evidence="11 12" key="1">
    <citation type="submission" date="2023-03" db="EMBL/GenBank/DDBJ databases">
        <title>WGS of Methanotrichaceae archaeon Mx.</title>
        <authorList>
            <person name="Sorokin D.Y."/>
            <person name="Merkel A.Y."/>
        </authorList>
    </citation>
    <scope>NUCLEOTIDE SEQUENCE [LARGE SCALE GENOMIC DNA]</scope>
    <source>
        <strain evidence="11 12">Mx</strain>
    </source>
</reference>
<comment type="caution">
    <text evidence="11">The sequence shown here is derived from an EMBL/GenBank/DDBJ whole genome shotgun (WGS) entry which is preliminary data.</text>
</comment>
<dbReference type="HAMAP" id="MF_01318_A">
    <property type="entry name" value="Ribosomal_uL1_A"/>
    <property type="match status" value="1"/>
</dbReference>
<evidence type="ECO:0000256" key="6">
    <source>
        <dbReference type="ARBA" id="ARBA00022884"/>
    </source>
</evidence>
<dbReference type="Gene3D" id="3.40.50.790">
    <property type="match status" value="1"/>
</dbReference>
<keyword evidence="8 10" id="KW-0687">Ribonucleoprotein</keyword>
<keyword evidence="12" id="KW-1185">Reference proteome</keyword>
<evidence type="ECO:0000256" key="9">
    <source>
        <dbReference type="ARBA" id="ARBA00045545"/>
    </source>
</evidence>
<evidence type="ECO:0000256" key="4">
    <source>
        <dbReference type="ARBA" id="ARBA00022730"/>
    </source>
</evidence>
<comment type="function">
    <text evidence="9">Probably involved in E site tRNA release. Binds directly to 23S rRNA.</text>
</comment>
<organism evidence="11 12">
    <name type="scientific">Candidatus Methanocrinis natronophilus</name>
    <dbReference type="NCBI Taxonomy" id="3033396"/>
    <lineage>
        <taxon>Archaea</taxon>
        <taxon>Methanobacteriati</taxon>
        <taxon>Methanobacteriota</taxon>
        <taxon>Stenosarchaea group</taxon>
        <taxon>Methanomicrobia</taxon>
        <taxon>Methanotrichales</taxon>
        <taxon>Methanotrichaceae</taxon>
        <taxon>Methanocrinis</taxon>
    </lineage>
</organism>
<accession>A0ABT5X8G4</accession>
<dbReference type="Gene3D" id="3.30.190.20">
    <property type="match status" value="1"/>
</dbReference>
<comment type="function">
    <text evidence="10">Binds directly to 23S rRNA. Probably involved in E site tRNA release.</text>
</comment>
<dbReference type="CDD" id="cd00403">
    <property type="entry name" value="Ribosomal_L1"/>
    <property type="match status" value="1"/>
</dbReference>
<dbReference type="Proteomes" id="UP001220010">
    <property type="component" value="Unassembled WGS sequence"/>
</dbReference>
<sequence>MNKTIEEAVRKAILEAPERRFNESVDLAINLQNIDMSLPANRVDEEIILPHGRGRDAKIAVFARGETALLAQRAGADLVISPEELDEMGDDKKRARKIADEYTYFIAETSFMPTIGKKLGPILGKRGKMPMPLPPNVDVTPIIKRQRNLVRVRSRDRLTFHLGVGSRDMDVQKIAENVETVTTKLEQTLKDGKQNLKSVYVKTTMGPSIKVI</sequence>
<gene>
    <name evidence="10" type="primary">rpl1</name>
    <name evidence="11" type="ORF">P0O15_07390</name>
</gene>
<dbReference type="PANTHER" id="PTHR36427:SF3">
    <property type="entry name" value="LARGE RIBOSOMAL SUBUNIT PROTEIN UL1M"/>
    <property type="match status" value="1"/>
</dbReference>
<evidence type="ECO:0000313" key="11">
    <source>
        <dbReference type="EMBL" id="MDF0590989.1"/>
    </source>
</evidence>
<evidence type="ECO:0000256" key="7">
    <source>
        <dbReference type="ARBA" id="ARBA00022980"/>
    </source>
</evidence>
<keyword evidence="6 10" id="KW-0694">RNA-binding</keyword>
<evidence type="ECO:0000256" key="2">
    <source>
        <dbReference type="ARBA" id="ARBA00022491"/>
    </source>
</evidence>
<evidence type="ECO:0000256" key="10">
    <source>
        <dbReference type="HAMAP-Rule" id="MF_01318"/>
    </source>
</evidence>
<dbReference type="Pfam" id="PF00687">
    <property type="entry name" value="Ribosomal_L1"/>
    <property type="match status" value="1"/>
</dbReference>